<dbReference type="InterPro" id="IPR000742">
    <property type="entry name" value="EGF"/>
</dbReference>
<dbReference type="SMART" id="SM00181">
    <property type="entry name" value="EGF"/>
    <property type="match status" value="2"/>
</dbReference>
<dbReference type="OrthoDB" id="1914642at2759"/>
<evidence type="ECO:0000313" key="3">
    <source>
        <dbReference type="Proteomes" id="UP000515123"/>
    </source>
</evidence>
<evidence type="ECO:0000259" key="2">
    <source>
        <dbReference type="SMART" id="SM00181"/>
    </source>
</evidence>
<reference evidence="3" key="1">
    <citation type="journal article" date="2015" name="Nat. Genet.">
        <title>The pineapple genome and the evolution of CAM photosynthesis.</title>
        <authorList>
            <person name="Ming R."/>
            <person name="VanBuren R."/>
            <person name="Wai C.M."/>
            <person name="Tang H."/>
            <person name="Schatz M.C."/>
            <person name="Bowers J.E."/>
            <person name="Lyons E."/>
            <person name="Wang M.L."/>
            <person name="Chen J."/>
            <person name="Biggers E."/>
            <person name="Zhang J."/>
            <person name="Huang L."/>
            <person name="Zhang L."/>
            <person name="Miao W."/>
            <person name="Zhang J."/>
            <person name="Ye Z."/>
            <person name="Miao C."/>
            <person name="Lin Z."/>
            <person name="Wang H."/>
            <person name="Zhou H."/>
            <person name="Yim W.C."/>
            <person name="Priest H.D."/>
            <person name="Zheng C."/>
            <person name="Woodhouse M."/>
            <person name="Edger P.P."/>
            <person name="Guyot R."/>
            <person name="Guo H.B."/>
            <person name="Guo H."/>
            <person name="Zheng G."/>
            <person name="Singh R."/>
            <person name="Sharma A."/>
            <person name="Min X."/>
            <person name="Zheng Y."/>
            <person name="Lee H."/>
            <person name="Gurtowski J."/>
            <person name="Sedlazeck F.J."/>
            <person name="Harkess A."/>
            <person name="McKain M.R."/>
            <person name="Liao Z."/>
            <person name="Fang J."/>
            <person name="Liu J."/>
            <person name="Zhang X."/>
            <person name="Zhang Q."/>
            <person name="Hu W."/>
            <person name="Qin Y."/>
            <person name="Wang K."/>
            <person name="Chen L.Y."/>
            <person name="Shirley N."/>
            <person name="Lin Y.R."/>
            <person name="Liu L.Y."/>
            <person name="Hernandez A.G."/>
            <person name="Wright C.L."/>
            <person name="Bulone V."/>
            <person name="Tuskan G.A."/>
            <person name="Heath K."/>
            <person name="Zee F."/>
            <person name="Moore P.H."/>
            <person name="Sunkar R."/>
            <person name="Leebens-Mack J.H."/>
            <person name="Mockler T."/>
            <person name="Bennetzen J.L."/>
            <person name="Freeling M."/>
            <person name="Sankoff D."/>
            <person name="Paterson A.H."/>
            <person name="Zhu X."/>
            <person name="Yang X."/>
            <person name="Smith J.A."/>
            <person name="Cushman J.C."/>
            <person name="Paull R.E."/>
            <person name="Yu Q."/>
        </authorList>
    </citation>
    <scope>NUCLEOTIDE SEQUENCE [LARGE SCALE GENOMIC DNA]</scope>
    <source>
        <strain evidence="3">cv. F153</strain>
    </source>
</reference>
<dbReference type="PANTHER" id="PTHR33881:SF17">
    <property type="entry name" value="EGF-LIKE DOMAIN-CONTAINING PROTEIN"/>
    <property type="match status" value="1"/>
</dbReference>
<dbReference type="PANTHER" id="PTHR33881">
    <property type="entry name" value="NEUROGENIC LOCUS NOTCH-LIKE PROTEIN"/>
    <property type="match status" value="1"/>
</dbReference>
<dbReference type="GeneID" id="109718761"/>
<dbReference type="AlphaFoldDB" id="A0A6P5G4S1"/>
<keyword evidence="1" id="KW-0732">Signal</keyword>
<protein>
    <submittedName>
        <fullName evidence="4">Protein jagged-2-like</fullName>
    </submittedName>
</protein>
<keyword evidence="3" id="KW-1185">Reference proteome</keyword>
<reference evidence="4" key="2">
    <citation type="submission" date="2025-08" db="UniProtKB">
        <authorList>
            <consortium name="RefSeq"/>
        </authorList>
    </citation>
    <scope>IDENTIFICATION</scope>
    <source>
        <tissue evidence="4">Leaf</tissue>
    </source>
</reference>
<dbReference type="Proteomes" id="UP000515123">
    <property type="component" value="Linkage group 12"/>
</dbReference>
<evidence type="ECO:0000313" key="4">
    <source>
        <dbReference type="RefSeq" id="XP_020100753.1"/>
    </source>
</evidence>
<feature type="signal peptide" evidence="1">
    <location>
        <begin position="1"/>
        <end position="18"/>
    </location>
</feature>
<feature type="chain" id="PRO_5028484169" evidence="1">
    <location>
        <begin position="19"/>
        <end position="222"/>
    </location>
</feature>
<sequence>MGWEKAIVLVMILQLANINPLLPQRVAAAADFLSPLFAPVLNETCSHVACGKGTCEASTNDTLGFICKCNPGWSQYFVQDELRFLPCVIPNCSINYSCSKISTAPAPSPSPPSANFSIFDPCLWAYCGGGKCVNASYFDYKCECDEGYYNLFNSTSYPCYRECSLGASCSDLGISMTNSSYSSPPAPSSLSDISKSSSGDSFSSNNLLGILIMMLIIMIQAI</sequence>
<evidence type="ECO:0000256" key="1">
    <source>
        <dbReference type="SAM" id="SignalP"/>
    </source>
</evidence>
<gene>
    <name evidence="4" type="primary">LOC109718761</name>
</gene>
<dbReference type="RefSeq" id="XP_020100753.1">
    <property type="nucleotide sequence ID" value="XM_020245164.1"/>
</dbReference>
<name>A0A6P5G4S1_ANACO</name>
<feature type="domain" description="EGF-like" evidence="2">
    <location>
        <begin position="44"/>
        <end position="93"/>
    </location>
</feature>
<proteinExistence type="predicted"/>
<feature type="domain" description="EGF-like" evidence="2">
    <location>
        <begin position="121"/>
        <end position="164"/>
    </location>
</feature>
<organism evidence="3 4">
    <name type="scientific">Ananas comosus</name>
    <name type="common">Pineapple</name>
    <name type="synonym">Ananas ananas</name>
    <dbReference type="NCBI Taxonomy" id="4615"/>
    <lineage>
        <taxon>Eukaryota</taxon>
        <taxon>Viridiplantae</taxon>
        <taxon>Streptophyta</taxon>
        <taxon>Embryophyta</taxon>
        <taxon>Tracheophyta</taxon>
        <taxon>Spermatophyta</taxon>
        <taxon>Magnoliopsida</taxon>
        <taxon>Liliopsida</taxon>
        <taxon>Poales</taxon>
        <taxon>Bromeliaceae</taxon>
        <taxon>Bromelioideae</taxon>
        <taxon>Ananas</taxon>
    </lineage>
</organism>
<accession>A0A6P5G4S1</accession>